<gene>
    <name evidence="1" type="ORF">Tci_018981</name>
</gene>
<evidence type="ECO:0000313" key="1">
    <source>
        <dbReference type="EMBL" id="GEU47003.1"/>
    </source>
</evidence>
<protein>
    <submittedName>
        <fullName evidence="1">Uncharacterized protein</fullName>
    </submittedName>
</protein>
<sequence length="158" mass="18673">MHNLNIDNLTQEILVEVLAGSTQLLQQKPRLLNMTILKASKTWFWSYEYDDIEGIEDMVSELWSPVKKRIIEVTHVKVMKWYGYGYLEEIIVQREDQTLHEFKEGDFSRLNLCDIKDLLLLLVQNKLSNLEQDVIFDLNVALRMFTRCIVILKQVKDL</sequence>
<name>A0A6L2KC34_TANCI</name>
<accession>A0A6L2KC34</accession>
<dbReference type="AlphaFoldDB" id="A0A6L2KC34"/>
<dbReference type="EMBL" id="BKCJ010002208">
    <property type="protein sequence ID" value="GEU47003.1"/>
    <property type="molecule type" value="Genomic_DNA"/>
</dbReference>
<comment type="caution">
    <text evidence="1">The sequence shown here is derived from an EMBL/GenBank/DDBJ whole genome shotgun (WGS) entry which is preliminary data.</text>
</comment>
<proteinExistence type="predicted"/>
<reference evidence="1" key="1">
    <citation type="journal article" date="2019" name="Sci. Rep.">
        <title>Draft genome of Tanacetum cinerariifolium, the natural source of mosquito coil.</title>
        <authorList>
            <person name="Yamashiro T."/>
            <person name="Shiraishi A."/>
            <person name="Satake H."/>
            <person name="Nakayama K."/>
        </authorList>
    </citation>
    <scope>NUCLEOTIDE SEQUENCE</scope>
</reference>
<organism evidence="1">
    <name type="scientific">Tanacetum cinerariifolium</name>
    <name type="common">Dalmatian daisy</name>
    <name type="synonym">Chrysanthemum cinerariifolium</name>
    <dbReference type="NCBI Taxonomy" id="118510"/>
    <lineage>
        <taxon>Eukaryota</taxon>
        <taxon>Viridiplantae</taxon>
        <taxon>Streptophyta</taxon>
        <taxon>Embryophyta</taxon>
        <taxon>Tracheophyta</taxon>
        <taxon>Spermatophyta</taxon>
        <taxon>Magnoliopsida</taxon>
        <taxon>eudicotyledons</taxon>
        <taxon>Gunneridae</taxon>
        <taxon>Pentapetalae</taxon>
        <taxon>asterids</taxon>
        <taxon>campanulids</taxon>
        <taxon>Asterales</taxon>
        <taxon>Asteraceae</taxon>
        <taxon>Asteroideae</taxon>
        <taxon>Anthemideae</taxon>
        <taxon>Anthemidinae</taxon>
        <taxon>Tanacetum</taxon>
    </lineage>
</organism>